<feature type="transmembrane region" description="Helical" evidence="5">
    <location>
        <begin position="89"/>
        <end position="110"/>
    </location>
</feature>
<evidence type="ECO:0000256" key="4">
    <source>
        <dbReference type="ARBA" id="ARBA00023136"/>
    </source>
</evidence>
<dbReference type="KEGG" id="pry:Prubr_65930"/>
<evidence type="ECO:0000256" key="3">
    <source>
        <dbReference type="ARBA" id="ARBA00022989"/>
    </source>
</evidence>
<evidence type="ECO:0000256" key="5">
    <source>
        <dbReference type="SAM" id="Phobius"/>
    </source>
</evidence>
<dbReference type="EMBL" id="AP023359">
    <property type="protein sequence ID" value="BCJ69572.1"/>
    <property type="molecule type" value="Genomic_DNA"/>
</dbReference>
<reference evidence="6" key="1">
    <citation type="submission" date="2020-08" db="EMBL/GenBank/DDBJ databases">
        <title>Whole genome shotgun sequence of Polymorphospora rubra NBRC 101157.</title>
        <authorList>
            <person name="Komaki H."/>
            <person name="Tamura T."/>
        </authorList>
    </citation>
    <scope>NUCLEOTIDE SEQUENCE</scope>
    <source>
        <strain evidence="6">NBRC 101157</strain>
    </source>
</reference>
<keyword evidence="2 5" id="KW-0812">Transmembrane</keyword>
<evidence type="ECO:0000256" key="1">
    <source>
        <dbReference type="ARBA" id="ARBA00004141"/>
    </source>
</evidence>
<dbReference type="AlphaFoldDB" id="A0A810N7K7"/>
<evidence type="ECO:0000313" key="7">
    <source>
        <dbReference type="Proteomes" id="UP000680866"/>
    </source>
</evidence>
<keyword evidence="7" id="KW-1185">Reference proteome</keyword>
<keyword evidence="3 5" id="KW-1133">Transmembrane helix</keyword>
<dbReference type="Pfam" id="PF13564">
    <property type="entry name" value="DoxX_2"/>
    <property type="match status" value="1"/>
</dbReference>
<name>A0A810N7K7_9ACTN</name>
<keyword evidence="4 5" id="KW-0472">Membrane</keyword>
<sequence length="126" mass="14098">MLKEWAYAGTFFLWSGAVVSHLIVGDSPDLWGVPLMFGVCAIASWALRPADRRLPHTQLRRHRPTDAGFVGARWRESCPHAVETSLRAWAVSLGLLVALYVFSVLTLPVIEPVMYERAVELGWINP</sequence>
<dbReference type="GO" id="GO:0016020">
    <property type="term" value="C:membrane"/>
    <property type="evidence" value="ECO:0007669"/>
    <property type="project" value="UniProtKB-SubCell"/>
</dbReference>
<dbReference type="InterPro" id="IPR032808">
    <property type="entry name" value="DoxX"/>
</dbReference>
<feature type="transmembrane region" description="Helical" evidence="5">
    <location>
        <begin position="30"/>
        <end position="47"/>
    </location>
</feature>
<gene>
    <name evidence="6" type="ORF">Prubr_65930</name>
</gene>
<evidence type="ECO:0000256" key="2">
    <source>
        <dbReference type="ARBA" id="ARBA00022692"/>
    </source>
</evidence>
<feature type="transmembrane region" description="Helical" evidence="5">
    <location>
        <begin position="5"/>
        <end position="24"/>
    </location>
</feature>
<accession>A0A810N7K7</accession>
<protein>
    <submittedName>
        <fullName evidence="6">Uncharacterized protein</fullName>
    </submittedName>
</protein>
<organism evidence="6 7">
    <name type="scientific">Polymorphospora rubra</name>
    <dbReference type="NCBI Taxonomy" id="338584"/>
    <lineage>
        <taxon>Bacteria</taxon>
        <taxon>Bacillati</taxon>
        <taxon>Actinomycetota</taxon>
        <taxon>Actinomycetes</taxon>
        <taxon>Micromonosporales</taxon>
        <taxon>Micromonosporaceae</taxon>
        <taxon>Polymorphospora</taxon>
    </lineage>
</organism>
<evidence type="ECO:0000313" key="6">
    <source>
        <dbReference type="EMBL" id="BCJ69572.1"/>
    </source>
</evidence>
<comment type="subcellular location">
    <subcellularLocation>
        <location evidence="1">Membrane</location>
        <topology evidence="1">Multi-pass membrane protein</topology>
    </subcellularLocation>
</comment>
<proteinExistence type="predicted"/>
<dbReference type="Proteomes" id="UP000680866">
    <property type="component" value="Chromosome"/>
</dbReference>